<sequence>MKKKHSPFFTKSKMKHLISDAGHSLPGIFLCALFLCIMTAVTGKVCPARLLLGIPCPGCGLTRAAVLLLKGDFRGSLLSNPFLLPLLAGGLLFLYEHYILERKARLFSACIAVCIFLMVVFYLIRMKYWFPNRPPMIYEPQNLLHLLFTALKSRICPRSA</sequence>
<gene>
    <name evidence="1" type="ORF">GNE07_06925</name>
</gene>
<dbReference type="EMBL" id="WNME01000003">
    <property type="protein sequence ID" value="MUB62790.1"/>
    <property type="molecule type" value="Genomic_DNA"/>
</dbReference>
<name>A0A174WDJ0_9FIRM</name>
<dbReference type="Pfam" id="PF10825">
    <property type="entry name" value="DUF2752"/>
    <property type="match status" value="1"/>
</dbReference>
<dbReference type="AlphaFoldDB" id="A0A174WDJ0"/>
<dbReference type="OrthoDB" id="9815897at2"/>
<proteinExistence type="predicted"/>
<dbReference type="GeneID" id="93150797"/>
<accession>A0A174WDJ0</accession>
<dbReference type="InterPro" id="IPR021215">
    <property type="entry name" value="DUF2752"/>
</dbReference>
<reference evidence="1 2" key="1">
    <citation type="submission" date="2019-09" db="EMBL/GenBank/DDBJ databases">
        <title>Draft genome sequencing of Hungatella hathewayi 123Y-2.</title>
        <authorList>
            <person name="Lv Q."/>
            <person name="Li S."/>
        </authorList>
    </citation>
    <scope>NUCLEOTIDE SEQUENCE [LARGE SCALE GENOMIC DNA]</scope>
    <source>
        <strain evidence="1 2">123Y-2</strain>
    </source>
</reference>
<dbReference type="RefSeq" id="WP_022031504.1">
    <property type="nucleotide sequence ID" value="NZ_BQNJ01000002.1"/>
</dbReference>
<comment type="caution">
    <text evidence="1">The sequence shown here is derived from an EMBL/GenBank/DDBJ whole genome shotgun (WGS) entry which is preliminary data.</text>
</comment>
<evidence type="ECO:0000313" key="1">
    <source>
        <dbReference type="EMBL" id="MUB62790.1"/>
    </source>
</evidence>
<dbReference type="Proteomes" id="UP000434223">
    <property type="component" value="Unassembled WGS sequence"/>
</dbReference>
<evidence type="ECO:0000313" key="2">
    <source>
        <dbReference type="Proteomes" id="UP000434223"/>
    </source>
</evidence>
<organism evidence="1 2">
    <name type="scientific">Hungatella hathewayi</name>
    <dbReference type="NCBI Taxonomy" id="154046"/>
    <lineage>
        <taxon>Bacteria</taxon>
        <taxon>Bacillati</taxon>
        <taxon>Bacillota</taxon>
        <taxon>Clostridia</taxon>
        <taxon>Lachnospirales</taxon>
        <taxon>Lachnospiraceae</taxon>
        <taxon>Hungatella</taxon>
    </lineage>
</organism>
<protein>
    <submittedName>
        <fullName evidence="1">DUF2752 domain-containing protein</fullName>
    </submittedName>
</protein>